<keyword evidence="1" id="KW-0614">Plasmid</keyword>
<reference evidence="1 2" key="1">
    <citation type="journal article" date="2015" name="Infect. Genet. Evol.">
        <title>Genomic sequences of six botulinum neurotoxin-producing strains representing three clostridial species illustrate the mobility and diversity of botulinum neurotoxin genes.</title>
        <authorList>
            <person name="Smith T.J."/>
            <person name="Hill K.K."/>
            <person name="Xie G."/>
            <person name="Foley B.T."/>
            <person name="Williamson C.H."/>
            <person name="Foster J.T."/>
            <person name="Johnson S.L."/>
            <person name="Chertkov O."/>
            <person name="Teshima H."/>
            <person name="Gibbons H.S."/>
            <person name="Johnsky L.A."/>
            <person name="Karavis M.A."/>
            <person name="Smith L.A."/>
        </authorList>
    </citation>
    <scope>NUCLEOTIDE SEQUENCE [LARGE SCALE GENOMIC DNA]</scope>
    <source>
        <strain evidence="1">Sullivan</strain>
        <plasmid evidence="2">Plasmid pCBJ</plasmid>
    </source>
</reference>
<dbReference type="EMBL" id="CP006906">
    <property type="protein sequence ID" value="AIY85313.1"/>
    <property type="molecule type" value="Genomic_DNA"/>
</dbReference>
<evidence type="ECO:0000313" key="1">
    <source>
        <dbReference type="EMBL" id="AIY85313.1"/>
    </source>
</evidence>
<evidence type="ECO:0000313" key="2">
    <source>
        <dbReference type="Proteomes" id="UP000030635"/>
    </source>
</evidence>
<proteinExistence type="predicted"/>
<protein>
    <submittedName>
        <fullName evidence="1">Uncharacterized protein</fullName>
    </submittedName>
</protein>
<name>A0A0A7G0F0_9CLOT</name>
<gene>
    <name evidence="1" type="ORF">U729_3107</name>
</gene>
<dbReference type="KEGG" id="cbv:U729_3107"/>
<geneLocation type="plasmid" evidence="1 2">
    <name>pCBJ</name>
</geneLocation>
<dbReference type="Proteomes" id="UP000030635">
    <property type="component" value="Plasmid pCBJ"/>
</dbReference>
<dbReference type="RefSeq" id="WP_040113589.1">
    <property type="nucleotide sequence ID" value="NZ_CP006906.1"/>
</dbReference>
<dbReference type="AlphaFoldDB" id="A0A0A7G0F0"/>
<accession>A0A0A7G0F0</accession>
<organism evidence="1 2">
    <name type="scientific">Clostridium baratii str. Sullivan</name>
    <dbReference type="NCBI Taxonomy" id="1415775"/>
    <lineage>
        <taxon>Bacteria</taxon>
        <taxon>Bacillati</taxon>
        <taxon>Bacillota</taxon>
        <taxon>Clostridia</taxon>
        <taxon>Eubacteriales</taxon>
        <taxon>Clostridiaceae</taxon>
        <taxon>Clostridium</taxon>
    </lineage>
</organism>
<keyword evidence="2" id="KW-1185">Reference proteome</keyword>
<sequence>MVDKLVIKKDKKDILNGVQALINRWNYINYVLNEKSAYTEEETKERLRYIQEKRLIEIIFKEMNIRSSEIKSEFVRIEIN</sequence>
<dbReference type="HOGENOM" id="CLU_2583437_0_0_9"/>